<feature type="compositionally biased region" description="Acidic residues" evidence="1">
    <location>
        <begin position="215"/>
        <end position="229"/>
    </location>
</feature>
<dbReference type="OrthoDB" id="5872155at2759"/>
<evidence type="ECO:0000256" key="1">
    <source>
        <dbReference type="SAM" id="MobiDB-lite"/>
    </source>
</evidence>
<feature type="region of interest" description="Disordered" evidence="1">
    <location>
        <begin position="78"/>
        <end position="126"/>
    </location>
</feature>
<gene>
    <name evidence="2" type="ORF">HPBE_LOCUS754</name>
</gene>
<organism evidence="3 4">
    <name type="scientific">Heligmosomoides polygyrus</name>
    <name type="common">Parasitic roundworm</name>
    <dbReference type="NCBI Taxonomy" id="6339"/>
    <lineage>
        <taxon>Eukaryota</taxon>
        <taxon>Metazoa</taxon>
        <taxon>Ecdysozoa</taxon>
        <taxon>Nematoda</taxon>
        <taxon>Chromadorea</taxon>
        <taxon>Rhabditida</taxon>
        <taxon>Rhabditina</taxon>
        <taxon>Rhabditomorpha</taxon>
        <taxon>Strongyloidea</taxon>
        <taxon>Heligmosomidae</taxon>
        <taxon>Heligmosomoides</taxon>
    </lineage>
</organism>
<evidence type="ECO:0000313" key="3">
    <source>
        <dbReference type="Proteomes" id="UP000050761"/>
    </source>
</evidence>
<feature type="region of interest" description="Disordered" evidence="1">
    <location>
        <begin position="1"/>
        <end position="52"/>
    </location>
</feature>
<evidence type="ECO:0000313" key="2">
    <source>
        <dbReference type="EMBL" id="VDO19136.1"/>
    </source>
</evidence>
<proteinExistence type="predicted"/>
<feature type="region of interest" description="Disordered" evidence="1">
    <location>
        <begin position="213"/>
        <end position="317"/>
    </location>
</feature>
<feature type="compositionally biased region" description="Basic and acidic residues" evidence="1">
    <location>
        <begin position="1"/>
        <end position="12"/>
    </location>
</feature>
<feature type="region of interest" description="Disordered" evidence="1">
    <location>
        <begin position="329"/>
        <end position="353"/>
    </location>
</feature>
<dbReference type="WBParaSite" id="HPBE_0000075401-mRNA-1">
    <property type="protein sequence ID" value="HPBE_0000075401-mRNA-1"/>
    <property type="gene ID" value="HPBE_0000075401"/>
</dbReference>
<dbReference type="AlphaFoldDB" id="A0A183F3L2"/>
<feature type="compositionally biased region" description="Basic and acidic residues" evidence="1">
    <location>
        <begin position="335"/>
        <end position="353"/>
    </location>
</feature>
<accession>A0A183F3L2</accession>
<evidence type="ECO:0000313" key="4">
    <source>
        <dbReference type="WBParaSite" id="HPBE_0000075401-mRNA-1"/>
    </source>
</evidence>
<dbReference type="EMBL" id="UZAH01000638">
    <property type="protein sequence ID" value="VDO19136.1"/>
    <property type="molecule type" value="Genomic_DNA"/>
</dbReference>
<reference evidence="4" key="2">
    <citation type="submission" date="2019-09" db="UniProtKB">
        <authorList>
            <consortium name="WormBaseParasite"/>
        </authorList>
    </citation>
    <scope>IDENTIFICATION</scope>
</reference>
<feature type="compositionally biased region" description="Basic and acidic residues" evidence="1">
    <location>
        <begin position="565"/>
        <end position="585"/>
    </location>
</feature>
<feature type="compositionally biased region" description="Polar residues" evidence="1">
    <location>
        <begin position="286"/>
        <end position="312"/>
    </location>
</feature>
<protein>
    <submittedName>
        <fullName evidence="4">PH domain-containing protein</fullName>
    </submittedName>
</protein>
<feature type="compositionally biased region" description="Pro residues" evidence="1">
    <location>
        <begin position="15"/>
        <end position="32"/>
    </location>
</feature>
<name>A0A183F3L2_HELPZ</name>
<accession>A0A3P7TD52</accession>
<dbReference type="Proteomes" id="UP000050761">
    <property type="component" value="Unassembled WGS sequence"/>
</dbReference>
<sequence>MESARRDAEESRPPTAEPLPPPPKTVPTPPAKPELRPSLSSSIPPGLEELSAEEREKIMAVMATAAEEERGSALAISPLPPMLQTSSPVTEIPPSSESPVPIVTSPSSSPEPIVRTPSDHSIDEAPEADVITVERRAAAMYDGESSVLAAETLIRSSSGDQAIERAAAVYDGESSVMAAETLIRSSSGDQAIEFFGAVQERRTSEVIVAKREEPTAEEFLDESVEEDLPGVDLSHLSPSEREQIRAVMRMAQMDDPGRREASHRRPYSKPGSPPKSDGAADRKTRQISMTSSSELGSPTRESGYGTTSTSYDNELGDFATKTERMYDVLEDADEVRDGAHSRNDSRADDRRDDFDFTFSDARFSEISDENFDQDKYKVSLHDDSGVNVDAVEMSDAPYGHERPEWSGGRTRMWTTVFEGDESEQPSDDVFLRSPTEPDDGTDYSLNEIEFDTGVVPSSKVAPPPTRAAATAWTPMGIETPVKRATPEITVTVHDEKVDSEDDEYPDKVVAAPVAPTPTYEEVEQERQLQEQYGKEVLQQIQAFGEAADDEFDVQWAKSTLQRSQKTHDKHDTPLELSKDEERRNPFLESPEDEDVNGFLVEIRQSTDSESFIFRGPVRHQFIGHKAI</sequence>
<feature type="compositionally biased region" description="Low complexity" evidence="1">
    <location>
        <begin position="85"/>
        <end position="113"/>
    </location>
</feature>
<keyword evidence="3" id="KW-1185">Reference proteome</keyword>
<feature type="region of interest" description="Disordered" evidence="1">
    <location>
        <begin position="558"/>
        <end position="597"/>
    </location>
</feature>
<reference evidence="2 3" key="1">
    <citation type="submission" date="2018-11" db="EMBL/GenBank/DDBJ databases">
        <authorList>
            <consortium name="Pathogen Informatics"/>
        </authorList>
    </citation>
    <scope>NUCLEOTIDE SEQUENCE [LARGE SCALE GENOMIC DNA]</scope>
</reference>